<evidence type="ECO:0000313" key="3">
    <source>
        <dbReference type="Proteomes" id="UP000887013"/>
    </source>
</evidence>
<dbReference type="Proteomes" id="UP000887013">
    <property type="component" value="Unassembled WGS sequence"/>
</dbReference>
<evidence type="ECO:0000313" key="2">
    <source>
        <dbReference type="EMBL" id="GFU20876.1"/>
    </source>
</evidence>
<name>A0A8X6UL14_NEPPI</name>
<comment type="caution">
    <text evidence="2">The sequence shown here is derived from an EMBL/GenBank/DDBJ whole genome shotgun (WGS) entry which is preliminary data.</text>
</comment>
<organism evidence="2 3">
    <name type="scientific">Nephila pilipes</name>
    <name type="common">Giant wood spider</name>
    <name type="synonym">Nephila maculata</name>
    <dbReference type="NCBI Taxonomy" id="299642"/>
    <lineage>
        <taxon>Eukaryota</taxon>
        <taxon>Metazoa</taxon>
        <taxon>Ecdysozoa</taxon>
        <taxon>Arthropoda</taxon>
        <taxon>Chelicerata</taxon>
        <taxon>Arachnida</taxon>
        <taxon>Araneae</taxon>
        <taxon>Araneomorphae</taxon>
        <taxon>Entelegynae</taxon>
        <taxon>Araneoidea</taxon>
        <taxon>Nephilidae</taxon>
        <taxon>Nephila</taxon>
    </lineage>
</organism>
<proteinExistence type="predicted"/>
<reference evidence="2" key="1">
    <citation type="submission" date="2020-08" db="EMBL/GenBank/DDBJ databases">
        <title>Multicomponent nature underlies the extraordinary mechanical properties of spider dragline silk.</title>
        <authorList>
            <person name="Kono N."/>
            <person name="Nakamura H."/>
            <person name="Mori M."/>
            <person name="Yoshida Y."/>
            <person name="Ohtoshi R."/>
            <person name="Malay A.D."/>
            <person name="Moran D.A.P."/>
            <person name="Tomita M."/>
            <person name="Numata K."/>
            <person name="Arakawa K."/>
        </authorList>
    </citation>
    <scope>NUCLEOTIDE SEQUENCE</scope>
</reference>
<evidence type="ECO:0000256" key="1">
    <source>
        <dbReference type="SAM" id="MobiDB-lite"/>
    </source>
</evidence>
<accession>A0A8X6UL14</accession>
<keyword evidence="3" id="KW-1185">Reference proteome</keyword>
<feature type="compositionally biased region" description="Basic and acidic residues" evidence="1">
    <location>
        <begin position="29"/>
        <end position="39"/>
    </location>
</feature>
<feature type="region of interest" description="Disordered" evidence="1">
    <location>
        <begin position="82"/>
        <end position="127"/>
    </location>
</feature>
<sequence>MPPPKKKIPLNSLPRGKRASSSSLYPPDPAKRNPYELRRRQTNNQLRAVHIYSSGSPVVSIHPNGSPEISPPFIPSTIQEAPSISEIGEWNTSKKPPPSVHRRSQHSSQPHLIQDRHNCSIAQKETP</sequence>
<feature type="region of interest" description="Disordered" evidence="1">
    <location>
        <begin position="1"/>
        <end position="42"/>
    </location>
</feature>
<protein>
    <submittedName>
        <fullName evidence="2">Uncharacterized protein</fullName>
    </submittedName>
</protein>
<dbReference type="EMBL" id="BMAW01080716">
    <property type="protein sequence ID" value="GFU20876.1"/>
    <property type="molecule type" value="Genomic_DNA"/>
</dbReference>
<gene>
    <name evidence="2" type="ORF">NPIL_388531</name>
</gene>
<dbReference type="AlphaFoldDB" id="A0A8X6UL14"/>